<gene>
    <name evidence="1" type="ORF">HX876_10320</name>
</gene>
<proteinExistence type="predicted"/>
<organism evidence="1 2">
    <name type="scientific">Pseudomonas gingeri</name>
    <dbReference type="NCBI Taxonomy" id="117681"/>
    <lineage>
        <taxon>Bacteria</taxon>
        <taxon>Pseudomonadati</taxon>
        <taxon>Pseudomonadota</taxon>
        <taxon>Gammaproteobacteria</taxon>
        <taxon>Pseudomonadales</taxon>
        <taxon>Pseudomonadaceae</taxon>
        <taxon>Pseudomonas</taxon>
    </lineage>
</organism>
<dbReference type="RefSeq" id="WP_177056866.1">
    <property type="nucleotide sequence ID" value="NZ_JACAPS010000011.1"/>
</dbReference>
<dbReference type="Proteomes" id="UP000520592">
    <property type="component" value="Unassembled WGS sequence"/>
</dbReference>
<reference evidence="1 2" key="1">
    <citation type="submission" date="2020-04" db="EMBL/GenBank/DDBJ databases">
        <title>Molecular characterization of pseudomonads from Agaricus bisporus reveal novel blotch 2 pathogens in Western Europe.</title>
        <authorList>
            <person name="Taparia T."/>
            <person name="Krijger M."/>
            <person name="Haynes E."/>
            <person name="Elpinstone J.G."/>
            <person name="Noble R."/>
            <person name="Van Der Wolf J."/>
        </authorList>
    </citation>
    <scope>NUCLEOTIDE SEQUENCE [LARGE SCALE GENOMIC DNA]</scope>
    <source>
        <strain evidence="1 2">IPO3737</strain>
    </source>
</reference>
<comment type="caution">
    <text evidence="1">The sequence shown here is derived from an EMBL/GenBank/DDBJ whole genome shotgun (WGS) entry which is preliminary data.</text>
</comment>
<evidence type="ECO:0000313" key="1">
    <source>
        <dbReference type="EMBL" id="NWC32790.1"/>
    </source>
</evidence>
<dbReference type="EMBL" id="JACAQD010000011">
    <property type="protein sequence ID" value="NWC32790.1"/>
    <property type="molecule type" value="Genomic_DNA"/>
</dbReference>
<accession>A0A7Y7YCY2</accession>
<sequence>MNSSTDLFERWQQLTARPLTFIGPESLAECFAGALPSGQLEALRNLSRFEGRLLRLLRERFELSPWAEVPEPDPADLPVLLLSPRAFSRLTRLCGAIWHGATLRREIRSEVVGELHQRLGAEVFAQALNLPALAGAADLLRDPAELVEAIDRDGQTCVAAWLHLQPESLKGWLSLRLDSPRFDQARLSRDIDIVRSAAALLLAEEGPDKESADE</sequence>
<protein>
    <submittedName>
        <fullName evidence="1">Type III secretion protein</fullName>
    </submittedName>
</protein>
<evidence type="ECO:0000313" key="2">
    <source>
        <dbReference type="Proteomes" id="UP000520592"/>
    </source>
</evidence>
<dbReference type="AlphaFoldDB" id="A0A7Y7YCY2"/>
<name>A0A7Y7YCY2_9PSED</name>